<dbReference type="Proteomes" id="UP000008782">
    <property type="component" value="Unassembled WGS sequence"/>
</dbReference>
<dbReference type="RefSeq" id="XP_008092122.1">
    <property type="nucleotide sequence ID" value="XM_008093931.1"/>
</dbReference>
<evidence type="ECO:0000313" key="2">
    <source>
        <dbReference type="Proteomes" id="UP000008782"/>
    </source>
</evidence>
<evidence type="ECO:0000313" key="1">
    <source>
        <dbReference type="EMBL" id="EFQ28102.1"/>
    </source>
</evidence>
<dbReference type="VEuPathDB" id="FungiDB:GLRG_03246"/>
<keyword evidence="2" id="KW-1185">Reference proteome</keyword>
<proteinExistence type="predicted"/>
<dbReference type="AlphaFoldDB" id="E3QB64"/>
<accession>E3QB64</accession>
<protein>
    <submittedName>
        <fullName evidence="1">Uncharacterized protein</fullName>
    </submittedName>
</protein>
<gene>
    <name evidence="1" type="ORF">GLRG_03246</name>
</gene>
<dbReference type="GeneID" id="24408611"/>
<organism evidence="2">
    <name type="scientific">Colletotrichum graminicola (strain M1.001 / M2 / FGSC 10212)</name>
    <name type="common">Maize anthracnose fungus</name>
    <name type="synonym">Glomerella graminicola</name>
    <dbReference type="NCBI Taxonomy" id="645133"/>
    <lineage>
        <taxon>Eukaryota</taxon>
        <taxon>Fungi</taxon>
        <taxon>Dikarya</taxon>
        <taxon>Ascomycota</taxon>
        <taxon>Pezizomycotina</taxon>
        <taxon>Sordariomycetes</taxon>
        <taxon>Hypocreomycetidae</taxon>
        <taxon>Glomerellales</taxon>
        <taxon>Glomerellaceae</taxon>
        <taxon>Colletotrichum</taxon>
        <taxon>Colletotrichum graminicola species complex</taxon>
    </lineage>
</organism>
<dbReference type="HOGENOM" id="CLU_2413129_0_0_1"/>
<name>E3QB64_COLGM</name>
<reference evidence="2" key="1">
    <citation type="journal article" date="2012" name="Nat. Genet.">
        <title>Lifestyle transitions in plant pathogenic Colletotrichum fungi deciphered by genome and transcriptome analyses.</title>
        <authorList>
            <person name="O'Connell R.J."/>
            <person name="Thon M.R."/>
            <person name="Hacquard S."/>
            <person name="Amyotte S.G."/>
            <person name="Kleemann J."/>
            <person name="Torres M.F."/>
            <person name="Damm U."/>
            <person name="Buiate E.A."/>
            <person name="Epstein L."/>
            <person name="Alkan N."/>
            <person name="Altmueller J."/>
            <person name="Alvarado-Balderrama L."/>
            <person name="Bauser C.A."/>
            <person name="Becker C."/>
            <person name="Birren B.W."/>
            <person name="Chen Z."/>
            <person name="Choi J."/>
            <person name="Crouch J.A."/>
            <person name="Duvick J.P."/>
            <person name="Farman M.A."/>
            <person name="Gan P."/>
            <person name="Heiman D."/>
            <person name="Henrissat B."/>
            <person name="Howard R.J."/>
            <person name="Kabbage M."/>
            <person name="Koch C."/>
            <person name="Kracher B."/>
            <person name="Kubo Y."/>
            <person name="Law A.D."/>
            <person name="Lebrun M.-H."/>
            <person name="Lee Y.-H."/>
            <person name="Miyara I."/>
            <person name="Moore N."/>
            <person name="Neumann U."/>
            <person name="Nordstroem K."/>
            <person name="Panaccione D.G."/>
            <person name="Panstruga R."/>
            <person name="Place M."/>
            <person name="Proctor R.H."/>
            <person name="Prusky D."/>
            <person name="Rech G."/>
            <person name="Reinhardt R."/>
            <person name="Rollins J.A."/>
            <person name="Rounsley S."/>
            <person name="Schardl C.L."/>
            <person name="Schwartz D.C."/>
            <person name="Shenoy N."/>
            <person name="Shirasu K."/>
            <person name="Sikhakolli U.R."/>
            <person name="Stueber K."/>
            <person name="Sukno S.A."/>
            <person name="Sweigard J.A."/>
            <person name="Takano Y."/>
            <person name="Takahara H."/>
            <person name="Trail F."/>
            <person name="van der Does H.C."/>
            <person name="Voll L.M."/>
            <person name="Will I."/>
            <person name="Young S."/>
            <person name="Zeng Q."/>
            <person name="Zhang J."/>
            <person name="Zhou S."/>
            <person name="Dickman M.B."/>
            <person name="Schulze-Lefert P."/>
            <person name="Ver Loren van Themaat E."/>
            <person name="Ma L.-J."/>
            <person name="Vaillancourt L.J."/>
        </authorList>
    </citation>
    <scope>NUCLEOTIDE SEQUENCE [LARGE SCALE GENOMIC DNA]</scope>
    <source>
        <strain evidence="2">M1.001 / M2 / FGSC 10212</strain>
    </source>
</reference>
<sequence>MTRGFGVHEGGYLLSSFSHLNRRLGWYQVSMSASLTGRPFTVSFFLFPLLSFETVPCSPSWEMHGTHPTGTYRPVVCSRVKRDARGSRQERG</sequence>
<dbReference type="EMBL" id="GG697339">
    <property type="protein sequence ID" value="EFQ28102.1"/>
    <property type="molecule type" value="Genomic_DNA"/>
</dbReference>